<protein>
    <submittedName>
        <fullName evidence="1">Uncharacterized protein</fullName>
    </submittedName>
</protein>
<dbReference type="Proteomes" id="UP000076962">
    <property type="component" value="Unassembled WGS sequence"/>
</dbReference>
<evidence type="ECO:0000313" key="1">
    <source>
        <dbReference type="EMBL" id="OAD21578.1"/>
    </source>
</evidence>
<proteinExistence type="predicted"/>
<dbReference type="AlphaFoldDB" id="A0A176S0Y8"/>
<name>A0A176S0Y8_9GAMM</name>
<evidence type="ECO:0000313" key="2">
    <source>
        <dbReference type="Proteomes" id="UP000076962"/>
    </source>
</evidence>
<accession>A0A176S0Y8</accession>
<reference evidence="1 2" key="1">
    <citation type="submission" date="2016-05" db="EMBL/GenBank/DDBJ databases">
        <title>Single-cell genome of chain-forming Candidatus Thiomargarita nelsonii and comparison to other large sulfur-oxidizing bacteria.</title>
        <authorList>
            <person name="Winkel M."/>
            <person name="Salman V."/>
            <person name="Woyke T."/>
            <person name="Schulz-Vogt H."/>
            <person name="Richter M."/>
            <person name="Flood B."/>
            <person name="Bailey J."/>
            <person name="Amann R."/>
            <person name="Mussmann M."/>
        </authorList>
    </citation>
    <scope>NUCLEOTIDE SEQUENCE [LARGE SCALE GENOMIC DNA]</scope>
    <source>
        <strain evidence="1 2">THI036</strain>
    </source>
</reference>
<keyword evidence="2" id="KW-1185">Reference proteome</keyword>
<gene>
    <name evidence="1" type="ORF">THIOM_002650</name>
</gene>
<dbReference type="EMBL" id="LUTY01001534">
    <property type="protein sequence ID" value="OAD21578.1"/>
    <property type="molecule type" value="Genomic_DNA"/>
</dbReference>
<organism evidence="1 2">
    <name type="scientific">Candidatus Thiomargarita nelsonii</name>
    <dbReference type="NCBI Taxonomy" id="1003181"/>
    <lineage>
        <taxon>Bacteria</taxon>
        <taxon>Pseudomonadati</taxon>
        <taxon>Pseudomonadota</taxon>
        <taxon>Gammaproteobacteria</taxon>
        <taxon>Thiotrichales</taxon>
        <taxon>Thiotrichaceae</taxon>
        <taxon>Thiomargarita</taxon>
    </lineage>
</organism>
<sequence>MDNKKFKNILTQFFPRYIKILQPYRADIEAIRIEGHSSKMFNYHNNAHYQP</sequence>
<comment type="caution">
    <text evidence="1">The sequence shown here is derived from an EMBL/GenBank/DDBJ whole genome shotgun (WGS) entry which is preliminary data.</text>
</comment>